<protein>
    <submittedName>
        <fullName evidence="2">Uncharacterized protein</fullName>
    </submittedName>
</protein>
<reference evidence="2 3" key="1">
    <citation type="journal article" date="2024" name="G3 (Bethesda)">
        <title>Genome assembly of Hibiscus sabdariffa L. provides insights into metabolisms of medicinal natural products.</title>
        <authorList>
            <person name="Kim T."/>
        </authorList>
    </citation>
    <scope>NUCLEOTIDE SEQUENCE [LARGE SCALE GENOMIC DNA]</scope>
    <source>
        <strain evidence="2">TK-2024</strain>
        <tissue evidence="2">Old leaves</tissue>
    </source>
</reference>
<accession>A0ABR2DC03</accession>
<evidence type="ECO:0000313" key="3">
    <source>
        <dbReference type="Proteomes" id="UP001472677"/>
    </source>
</evidence>
<feature type="region of interest" description="Disordered" evidence="1">
    <location>
        <begin position="1"/>
        <end position="20"/>
    </location>
</feature>
<dbReference type="EMBL" id="JBBPBM010000032">
    <property type="protein sequence ID" value="KAK8534123.1"/>
    <property type="molecule type" value="Genomic_DNA"/>
</dbReference>
<comment type="caution">
    <text evidence="2">The sequence shown here is derived from an EMBL/GenBank/DDBJ whole genome shotgun (WGS) entry which is preliminary data.</text>
</comment>
<name>A0ABR2DC03_9ROSI</name>
<gene>
    <name evidence="2" type="ORF">V6N12_047520</name>
</gene>
<sequence>MAQVYKGVGSSALSATSSVFGSSRKFCSRHKKASTSLFQRAALAGPKCIRDCLFVGLLQPASISESFEILVLDEVRI</sequence>
<keyword evidence="3" id="KW-1185">Reference proteome</keyword>
<evidence type="ECO:0000313" key="2">
    <source>
        <dbReference type="EMBL" id="KAK8534123.1"/>
    </source>
</evidence>
<evidence type="ECO:0000256" key="1">
    <source>
        <dbReference type="SAM" id="MobiDB-lite"/>
    </source>
</evidence>
<dbReference type="Proteomes" id="UP001472677">
    <property type="component" value="Unassembled WGS sequence"/>
</dbReference>
<feature type="compositionally biased region" description="Polar residues" evidence="1">
    <location>
        <begin position="11"/>
        <end position="20"/>
    </location>
</feature>
<organism evidence="2 3">
    <name type="scientific">Hibiscus sabdariffa</name>
    <name type="common">roselle</name>
    <dbReference type="NCBI Taxonomy" id="183260"/>
    <lineage>
        <taxon>Eukaryota</taxon>
        <taxon>Viridiplantae</taxon>
        <taxon>Streptophyta</taxon>
        <taxon>Embryophyta</taxon>
        <taxon>Tracheophyta</taxon>
        <taxon>Spermatophyta</taxon>
        <taxon>Magnoliopsida</taxon>
        <taxon>eudicotyledons</taxon>
        <taxon>Gunneridae</taxon>
        <taxon>Pentapetalae</taxon>
        <taxon>rosids</taxon>
        <taxon>malvids</taxon>
        <taxon>Malvales</taxon>
        <taxon>Malvaceae</taxon>
        <taxon>Malvoideae</taxon>
        <taxon>Hibiscus</taxon>
    </lineage>
</organism>
<proteinExistence type="predicted"/>